<accession>A0A1U8AAX6</accession>
<dbReference type="Proteomes" id="UP000189703">
    <property type="component" value="Unplaced"/>
</dbReference>
<dbReference type="OrthoDB" id="524799at2759"/>
<evidence type="ECO:0000256" key="3">
    <source>
        <dbReference type="ARBA" id="ARBA00012572"/>
    </source>
</evidence>
<dbReference type="KEGG" id="nnu:104602584"/>
<evidence type="ECO:0000256" key="2">
    <source>
        <dbReference type="ARBA" id="ARBA00007571"/>
    </source>
</evidence>
<dbReference type="GO" id="GO:0000162">
    <property type="term" value="P:L-tryptophan biosynthetic process"/>
    <property type="evidence" value="ECO:0000318"/>
    <property type="project" value="GO_Central"/>
</dbReference>
<dbReference type="PANTHER" id="PTHR42894">
    <property type="entry name" value="N-(5'-PHOSPHORIBOSYL)ANTHRANILATE ISOMERASE"/>
    <property type="match status" value="1"/>
</dbReference>
<dbReference type="RefSeq" id="XP_010264616.1">
    <property type="nucleotide sequence ID" value="XM_010266314.2"/>
</dbReference>
<keyword evidence="6" id="KW-0057">Aromatic amino acid biosynthesis</keyword>
<dbReference type="InterPro" id="IPR011060">
    <property type="entry name" value="RibuloseP-bd_barrel"/>
</dbReference>
<proteinExistence type="inferred from homology"/>
<dbReference type="GeneID" id="104602584"/>
<keyword evidence="5" id="KW-0822">Tryptophan biosynthesis</keyword>
<organism evidence="9 10">
    <name type="scientific">Nelumbo nucifera</name>
    <name type="common">Sacred lotus</name>
    <dbReference type="NCBI Taxonomy" id="4432"/>
    <lineage>
        <taxon>Eukaryota</taxon>
        <taxon>Viridiplantae</taxon>
        <taxon>Streptophyta</taxon>
        <taxon>Embryophyta</taxon>
        <taxon>Tracheophyta</taxon>
        <taxon>Spermatophyta</taxon>
        <taxon>Magnoliopsida</taxon>
        <taxon>Proteales</taxon>
        <taxon>Nelumbonaceae</taxon>
        <taxon>Nelumbo</taxon>
    </lineage>
</organism>
<evidence type="ECO:0000313" key="9">
    <source>
        <dbReference type="Proteomes" id="UP000189703"/>
    </source>
</evidence>
<evidence type="ECO:0000256" key="6">
    <source>
        <dbReference type="ARBA" id="ARBA00023141"/>
    </source>
</evidence>
<dbReference type="GO" id="GO:0004640">
    <property type="term" value="F:phosphoribosylanthranilate isomerase activity"/>
    <property type="evidence" value="ECO:0000318"/>
    <property type="project" value="GO_Central"/>
</dbReference>
<dbReference type="eggNOG" id="KOG4202">
    <property type="taxonomic scope" value="Eukaryota"/>
</dbReference>
<dbReference type="CDD" id="cd00405">
    <property type="entry name" value="PRAI"/>
    <property type="match status" value="1"/>
</dbReference>
<evidence type="ECO:0000256" key="4">
    <source>
        <dbReference type="ARBA" id="ARBA00022605"/>
    </source>
</evidence>
<dbReference type="InterPro" id="IPR044643">
    <property type="entry name" value="TrpF_fam"/>
</dbReference>
<comment type="similarity">
    <text evidence="2">Belongs to the TrpF family.</text>
</comment>
<dbReference type="InParanoid" id="A0A1U8AAX6"/>
<evidence type="ECO:0000259" key="8">
    <source>
        <dbReference type="Pfam" id="PF00697"/>
    </source>
</evidence>
<reference evidence="10" key="1">
    <citation type="submission" date="2025-08" db="UniProtKB">
        <authorList>
            <consortium name="RefSeq"/>
        </authorList>
    </citation>
    <scope>IDENTIFICATION</scope>
</reference>
<sequence length="336" mass="36154">MATILESVIIPRPSGFLTALSPSPTASSITAFPNGWKVLSLPEFKGLRIQSRPLMHTSPSVSLSNAEISRRGGRIVREARDTTALDGFQVRKPLLPSNRLYLNRINLCLSSQSAEVLPPLENHKSRPIVKMCGITSVKDAVMAAEAGASLIGMILWPNSKRSVSFSVAKEISKAAREYGAEPVGVFVDDDADTILRASDASDIELVQLHGCGSRAAFPILLQKSRIIYVLHASEDGDLLNQIPNEESSQADWILVDSAKGGSGKGFNWAKFKLPSIKSKHGWLLAGGVNPDNVLEAITTLRPQGVDVSSGICAADGIQKDKFRILSFMSALNSSNH</sequence>
<evidence type="ECO:0000256" key="5">
    <source>
        <dbReference type="ARBA" id="ARBA00022822"/>
    </source>
</evidence>
<gene>
    <name evidence="10" type="primary">LOC104602584</name>
</gene>
<dbReference type="Gene3D" id="3.20.20.70">
    <property type="entry name" value="Aldolase class I"/>
    <property type="match status" value="1"/>
</dbReference>
<keyword evidence="4" id="KW-0028">Amino-acid biosynthesis</keyword>
<dbReference type="InterPro" id="IPR001240">
    <property type="entry name" value="PRAI_dom"/>
</dbReference>
<name>A0A1U8AAX6_NELNU</name>
<dbReference type="STRING" id="4432.A0A1U8AAX6"/>
<dbReference type="PANTHER" id="PTHR42894:SF1">
    <property type="entry name" value="N-(5'-PHOSPHORIBOSYL)ANTHRANILATE ISOMERASE"/>
    <property type="match status" value="1"/>
</dbReference>
<comment type="pathway">
    <text evidence="1">Amino-acid biosynthesis; L-tryptophan biosynthesis; L-tryptophan from chorismate: step 3/5.</text>
</comment>
<feature type="domain" description="N-(5'phosphoribosyl) anthranilate isomerase (PRAI)" evidence="8">
    <location>
        <begin position="129"/>
        <end position="327"/>
    </location>
</feature>
<dbReference type="SUPFAM" id="SSF51366">
    <property type="entry name" value="Ribulose-phoshate binding barrel"/>
    <property type="match status" value="1"/>
</dbReference>
<dbReference type="FunCoup" id="A0A1U8AAX6">
    <property type="interactions" value="436"/>
</dbReference>
<dbReference type="AlphaFoldDB" id="A0A1U8AAX6"/>
<keyword evidence="7" id="KW-0413">Isomerase</keyword>
<dbReference type="InterPro" id="IPR013785">
    <property type="entry name" value="Aldolase_TIM"/>
</dbReference>
<evidence type="ECO:0000256" key="1">
    <source>
        <dbReference type="ARBA" id="ARBA00004664"/>
    </source>
</evidence>
<dbReference type="UniPathway" id="UPA00035">
    <property type="reaction ID" value="UER00042"/>
</dbReference>
<dbReference type="Pfam" id="PF00697">
    <property type="entry name" value="PRAI"/>
    <property type="match status" value="1"/>
</dbReference>
<dbReference type="EC" id="5.3.1.24" evidence="3"/>
<dbReference type="FunFam" id="3.20.20.70:FF:000075">
    <property type="entry name" value="Tryptophan biosynthesis protein TRP1"/>
    <property type="match status" value="1"/>
</dbReference>
<evidence type="ECO:0000313" key="10">
    <source>
        <dbReference type="RefSeq" id="XP_010264616.1"/>
    </source>
</evidence>
<dbReference type="HAMAP" id="MF_00135">
    <property type="entry name" value="PRAI"/>
    <property type="match status" value="1"/>
</dbReference>
<keyword evidence="9" id="KW-1185">Reference proteome</keyword>
<evidence type="ECO:0000256" key="7">
    <source>
        <dbReference type="ARBA" id="ARBA00023235"/>
    </source>
</evidence>
<protein>
    <recommendedName>
        <fullName evidence="3">phosphoribosylanthranilate isomerase</fullName>
        <ecNumber evidence="3">5.3.1.24</ecNumber>
    </recommendedName>
</protein>